<comment type="caution">
    <text evidence="4">The sequence shown here is derived from an EMBL/GenBank/DDBJ whole genome shotgun (WGS) entry which is preliminary data.</text>
</comment>
<keyword evidence="2" id="KW-0378">Hydrolase</keyword>
<name>A0AAW2S5C7_SESRA</name>
<keyword evidence="3" id="KW-0442">Lipid degradation</keyword>
<dbReference type="PANTHER" id="PTHR45648:SF17">
    <property type="entry name" value="GDSL ESTERASE_LIPASE"/>
    <property type="match status" value="1"/>
</dbReference>
<keyword evidence="3" id="KW-0443">Lipid metabolism</keyword>
<accession>A0AAW2S5C7</accession>
<dbReference type="InterPro" id="IPR036514">
    <property type="entry name" value="SGNH_hydro_sf"/>
</dbReference>
<gene>
    <name evidence="4" type="ORF">Sradi_2565600</name>
</gene>
<dbReference type="GO" id="GO:0016042">
    <property type="term" value="P:lipid catabolic process"/>
    <property type="evidence" value="ECO:0007669"/>
    <property type="project" value="UniProtKB-KW"/>
</dbReference>
<dbReference type="InterPro" id="IPR051058">
    <property type="entry name" value="GDSL_Est/Lipase"/>
</dbReference>
<organism evidence="4">
    <name type="scientific">Sesamum radiatum</name>
    <name type="common">Black benniseed</name>
    <dbReference type="NCBI Taxonomy" id="300843"/>
    <lineage>
        <taxon>Eukaryota</taxon>
        <taxon>Viridiplantae</taxon>
        <taxon>Streptophyta</taxon>
        <taxon>Embryophyta</taxon>
        <taxon>Tracheophyta</taxon>
        <taxon>Spermatophyta</taxon>
        <taxon>Magnoliopsida</taxon>
        <taxon>eudicotyledons</taxon>
        <taxon>Gunneridae</taxon>
        <taxon>Pentapetalae</taxon>
        <taxon>asterids</taxon>
        <taxon>lamiids</taxon>
        <taxon>Lamiales</taxon>
        <taxon>Pedaliaceae</taxon>
        <taxon>Sesamum</taxon>
    </lineage>
</organism>
<dbReference type="SUPFAM" id="SSF52266">
    <property type="entry name" value="SGNH hydrolase"/>
    <property type="match status" value="1"/>
</dbReference>
<evidence type="ECO:0000256" key="3">
    <source>
        <dbReference type="ARBA" id="ARBA00022963"/>
    </source>
</evidence>
<evidence type="ECO:0000256" key="1">
    <source>
        <dbReference type="ARBA" id="ARBA00008668"/>
    </source>
</evidence>
<sequence>MANFVSLLADDATPVIFVLGDSTADVGTNNFLHHSKARANFPHNGVDFPKSQATGRFSNGFNTADLLAKRFGLKRSPPPFLFLRTLKCHCKKHLFKGVNFASGGSGLLDITGSKQTVVPLSEQITQFASVRDDFTATIGPAATEAILSKSLFFISIGSNDIFGYFRTKHRMPEDKFLSLLISAYSKHITAFHSSLDTLLLNISSQLPGMKYSLGNAFRMTLDIIANPGLFTSLCPDRRKYLFWDMFHPTQKASDLAAQTLFNGSQYYVSPINFAQLAKDN</sequence>
<proteinExistence type="inferred from homology"/>
<evidence type="ECO:0000313" key="4">
    <source>
        <dbReference type="EMBL" id="KAL0386838.1"/>
    </source>
</evidence>
<reference evidence="4" key="2">
    <citation type="journal article" date="2024" name="Plant">
        <title>Genomic evolution and insights into agronomic trait innovations of Sesamum species.</title>
        <authorList>
            <person name="Miao H."/>
            <person name="Wang L."/>
            <person name="Qu L."/>
            <person name="Liu H."/>
            <person name="Sun Y."/>
            <person name="Le M."/>
            <person name="Wang Q."/>
            <person name="Wei S."/>
            <person name="Zheng Y."/>
            <person name="Lin W."/>
            <person name="Duan Y."/>
            <person name="Cao H."/>
            <person name="Xiong S."/>
            <person name="Wang X."/>
            <person name="Wei L."/>
            <person name="Li C."/>
            <person name="Ma Q."/>
            <person name="Ju M."/>
            <person name="Zhao R."/>
            <person name="Li G."/>
            <person name="Mu C."/>
            <person name="Tian Q."/>
            <person name="Mei H."/>
            <person name="Zhang T."/>
            <person name="Gao T."/>
            <person name="Zhang H."/>
        </authorList>
    </citation>
    <scope>NUCLEOTIDE SEQUENCE</scope>
    <source>
        <strain evidence="4">G02</strain>
    </source>
</reference>
<comment type="similarity">
    <text evidence="1">Belongs to the 'GDSL' lipolytic enzyme family.</text>
</comment>
<reference evidence="4" key="1">
    <citation type="submission" date="2020-06" db="EMBL/GenBank/DDBJ databases">
        <authorList>
            <person name="Li T."/>
            <person name="Hu X."/>
            <person name="Zhang T."/>
            <person name="Song X."/>
            <person name="Zhang H."/>
            <person name="Dai N."/>
            <person name="Sheng W."/>
            <person name="Hou X."/>
            <person name="Wei L."/>
        </authorList>
    </citation>
    <scope>NUCLEOTIDE SEQUENCE</scope>
    <source>
        <strain evidence="4">G02</strain>
        <tissue evidence="4">Leaf</tissue>
    </source>
</reference>
<protein>
    <submittedName>
        <fullName evidence="4">GDSL esterase/lipase</fullName>
    </submittedName>
</protein>
<dbReference type="Pfam" id="PF00657">
    <property type="entry name" value="Lipase_GDSL"/>
    <property type="match status" value="1"/>
</dbReference>
<dbReference type="EMBL" id="JACGWJ010000011">
    <property type="protein sequence ID" value="KAL0386838.1"/>
    <property type="molecule type" value="Genomic_DNA"/>
</dbReference>
<dbReference type="InterPro" id="IPR001087">
    <property type="entry name" value="GDSL"/>
</dbReference>
<dbReference type="GO" id="GO:0016788">
    <property type="term" value="F:hydrolase activity, acting on ester bonds"/>
    <property type="evidence" value="ECO:0007669"/>
    <property type="project" value="InterPro"/>
</dbReference>
<evidence type="ECO:0000256" key="2">
    <source>
        <dbReference type="ARBA" id="ARBA00022801"/>
    </source>
</evidence>
<dbReference type="Gene3D" id="3.40.50.1110">
    <property type="entry name" value="SGNH hydrolase"/>
    <property type="match status" value="1"/>
</dbReference>
<dbReference type="AlphaFoldDB" id="A0AAW2S5C7"/>
<dbReference type="PANTHER" id="PTHR45648">
    <property type="entry name" value="GDSL LIPASE/ACYLHYDROLASE FAMILY PROTEIN (AFU_ORTHOLOGUE AFUA_4G14700)"/>
    <property type="match status" value="1"/>
</dbReference>